<gene>
    <name evidence="3" type="ORF">K444DRAFT_671115</name>
</gene>
<dbReference type="InParanoid" id="A0A2J6SEC9"/>
<evidence type="ECO:0000313" key="4">
    <source>
        <dbReference type="Proteomes" id="UP000235371"/>
    </source>
</evidence>
<protein>
    <recommendedName>
        <fullName evidence="5">Tat pathway signal sequence</fullName>
    </recommendedName>
</protein>
<dbReference type="GeneID" id="36595793"/>
<reference evidence="3 4" key="1">
    <citation type="submission" date="2016-04" db="EMBL/GenBank/DDBJ databases">
        <title>A degradative enzymes factory behind the ericoid mycorrhizal symbiosis.</title>
        <authorList>
            <consortium name="DOE Joint Genome Institute"/>
            <person name="Martino E."/>
            <person name="Morin E."/>
            <person name="Grelet G."/>
            <person name="Kuo A."/>
            <person name="Kohler A."/>
            <person name="Daghino S."/>
            <person name="Barry K."/>
            <person name="Choi C."/>
            <person name="Cichocki N."/>
            <person name="Clum A."/>
            <person name="Copeland A."/>
            <person name="Hainaut M."/>
            <person name="Haridas S."/>
            <person name="Labutti K."/>
            <person name="Lindquist E."/>
            <person name="Lipzen A."/>
            <person name="Khouja H.-R."/>
            <person name="Murat C."/>
            <person name="Ohm R."/>
            <person name="Olson A."/>
            <person name="Spatafora J."/>
            <person name="Veneault-Fourrey C."/>
            <person name="Henrissat B."/>
            <person name="Grigoriev I."/>
            <person name="Martin F."/>
            <person name="Perotto S."/>
        </authorList>
    </citation>
    <scope>NUCLEOTIDE SEQUENCE [LARGE SCALE GENOMIC DNA]</scope>
    <source>
        <strain evidence="3 4">E</strain>
    </source>
</reference>
<dbReference type="Proteomes" id="UP000235371">
    <property type="component" value="Unassembled WGS sequence"/>
</dbReference>
<dbReference type="OrthoDB" id="3687641at2759"/>
<evidence type="ECO:0008006" key="5">
    <source>
        <dbReference type="Google" id="ProtNLM"/>
    </source>
</evidence>
<dbReference type="EMBL" id="KZ613936">
    <property type="protein sequence ID" value="PMD49119.1"/>
    <property type="molecule type" value="Genomic_DNA"/>
</dbReference>
<dbReference type="GO" id="GO:0043386">
    <property type="term" value="P:mycotoxin biosynthetic process"/>
    <property type="evidence" value="ECO:0007669"/>
    <property type="project" value="InterPro"/>
</dbReference>
<evidence type="ECO:0000256" key="1">
    <source>
        <dbReference type="ARBA" id="ARBA00035112"/>
    </source>
</evidence>
<name>A0A2J6SEC9_9HELO</name>
<keyword evidence="4" id="KW-1185">Reference proteome</keyword>
<accession>A0A2J6SEC9</accession>
<dbReference type="Pfam" id="PF11807">
    <property type="entry name" value="UstYa"/>
    <property type="match status" value="1"/>
</dbReference>
<dbReference type="InterPro" id="IPR021765">
    <property type="entry name" value="UstYa-like"/>
</dbReference>
<sequence length="296" mass="34200">MSRLTLSLVRPSSEEEWSKETADGYRKHAYRTFKLPIFLLVTTATFTCLVGMFIGATYLATPVSSDSCRRFGISTLSSCSTQDTHSHESALEQPHLIFPPSQELLSPQNGFKTFNTERFNGSATGISPYKRPPNHELELLWADYWPITAFSITAKQYHETNPQHQESGVQLHPGSEEPHYIGTFAAMHQMHCLYNLFKATNLEYYEEEKGELERNPGRWHEMVDHCVDILRQKIECDRDTSVITYNWVKHKRGPVANFNVERQCRPWQEMEDWAREHEVKKMPSKPEGVVEMDGFP</sequence>
<proteinExistence type="inferred from homology"/>
<dbReference type="STRING" id="1095630.A0A2J6SEC9"/>
<dbReference type="RefSeq" id="XP_024726023.1">
    <property type="nucleotide sequence ID" value="XM_024887717.1"/>
</dbReference>
<keyword evidence="2" id="KW-0812">Transmembrane</keyword>
<comment type="similarity">
    <text evidence="1">Belongs to the ustYa family.</text>
</comment>
<dbReference type="PANTHER" id="PTHR33365">
    <property type="entry name" value="YALI0B05434P"/>
    <property type="match status" value="1"/>
</dbReference>
<feature type="transmembrane region" description="Helical" evidence="2">
    <location>
        <begin position="35"/>
        <end position="60"/>
    </location>
</feature>
<evidence type="ECO:0000313" key="3">
    <source>
        <dbReference type="EMBL" id="PMD49119.1"/>
    </source>
</evidence>
<dbReference type="PANTHER" id="PTHR33365:SF12">
    <property type="entry name" value="TAT PATHWAY SIGNAL SEQUENCE"/>
    <property type="match status" value="1"/>
</dbReference>
<keyword evidence="2" id="KW-0472">Membrane</keyword>
<evidence type="ECO:0000256" key="2">
    <source>
        <dbReference type="SAM" id="Phobius"/>
    </source>
</evidence>
<organism evidence="3 4">
    <name type="scientific">Hyaloscypha bicolor E</name>
    <dbReference type="NCBI Taxonomy" id="1095630"/>
    <lineage>
        <taxon>Eukaryota</taxon>
        <taxon>Fungi</taxon>
        <taxon>Dikarya</taxon>
        <taxon>Ascomycota</taxon>
        <taxon>Pezizomycotina</taxon>
        <taxon>Leotiomycetes</taxon>
        <taxon>Helotiales</taxon>
        <taxon>Hyaloscyphaceae</taxon>
        <taxon>Hyaloscypha</taxon>
        <taxon>Hyaloscypha bicolor</taxon>
    </lineage>
</organism>
<keyword evidence="2" id="KW-1133">Transmembrane helix</keyword>
<dbReference type="AlphaFoldDB" id="A0A2J6SEC9"/>